<keyword evidence="1 2" id="KW-0103">Bromodomain</keyword>
<reference evidence="5" key="1">
    <citation type="submission" date="2021-01" db="EMBL/GenBank/DDBJ databases">
        <authorList>
            <person name="Corre E."/>
            <person name="Pelletier E."/>
            <person name="Niang G."/>
            <person name="Scheremetjew M."/>
            <person name="Finn R."/>
            <person name="Kale V."/>
            <person name="Holt S."/>
            <person name="Cochrane G."/>
            <person name="Meng A."/>
            <person name="Brown T."/>
            <person name="Cohen L."/>
        </authorList>
    </citation>
    <scope>NUCLEOTIDE SEQUENCE</scope>
    <source>
        <strain evidence="5">379</strain>
    </source>
</reference>
<dbReference type="EMBL" id="HBIR01047367">
    <property type="protein sequence ID" value="CAE0581868.1"/>
    <property type="molecule type" value="Transcribed_RNA"/>
</dbReference>
<sequence length="388" mass="44631">MSWKSSLPPDLVLKPMIESTTKEVHKMLEAFKRREPCKLYFNRPVSATAGADFMRGYLTVIKQPMDLGTVTRKLEEDSKRPADEKHYQFLEDFACDCRQIWKNALVFNEPRGKPEPNKPGSPAYIFDHASKLASDFEAKLAEMHRELEKEAPPCPRLLRARLLLADVRRSPFSEHYRREKDWRKLGDEYVAFLREEMKRPSEPEDLDSITDWLRKVQRQADGEDAGQAAWLVGEAWLAELKRRVVRVCENALAYNQGRQAAGKCAKHLKEAFELRLESIQTAAEPPPRGARAAEREGGPTFAQKRELLRELHDLSPLDQSRVARQLAKESPRALKPLDGREAGSSKRVRVELDELDAETFARARELAEERARKAVEMDLQDELEEYPQ</sequence>
<dbReference type="EMBL" id="HBIR01047371">
    <property type="protein sequence ID" value="CAE0581872.1"/>
    <property type="molecule type" value="Transcribed_RNA"/>
</dbReference>
<dbReference type="SMART" id="SM00297">
    <property type="entry name" value="BROMO"/>
    <property type="match status" value="1"/>
</dbReference>
<feature type="region of interest" description="Disordered" evidence="3">
    <location>
        <begin position="326"/>
        <end position="349"/>
    </location>
</feature>
<dbReference type="Gene3D" id="1.20.920.10">
    <property type="entry name" value="Bromodomain-like"/>
    <property type="match status" value="1"/>
</dbReference>
<accession>A0A6U8IMH3</accession>
<dbReference type="CDD" id="cd04369">
    <property type="entry name" value="Bromodomain"/>
    <property type="match status" value="1"/>
</dbReference>
<dbReference type="PANTHER" id="PTHR45926">
    <property type="entry name" value="OSJNBA0053K19.4 PROTEIN"/>
    <property type="match status" value="1"/>
</dbReference>
<proteinExistence type="predicted"/>
<name>A0A6U8IMH3_EMIHU</name>
<evidence type="ECO:0000259" key="4">
    <source>
        <dbReference type="PROSITE" id="PS50014"/>
    </source>
</evidence>
<evidence type="ECO:0000256" key="3">
    <source>
        <dbReference type="SAM" id="MobiDB-lite"/>
    </source>
</evidence>
<feature type="region of interest" description="Disordered" evidence="3">
    <location>
        <begin position="279"/>
        <end position="298"/>
    </location>
</feature>
<evidence type="ECO:0000256" key="2">
    <source>
        <dbReference type="PROSITE-ProRule" id="PRU00035"/>
    </source>
</evidence>
<dbReference type="InterPro" id="IPR001487">
    <property type="entry name" value="Bromodomain"/>
</dbReference>
<dbReference type="InterPro" id="IPR036427">
    <property type="entry name" value="Bromodomain-like_sf"/>
</dbReference>
<dbReference type="SUPFAM" id="SSF47370">
    <property type="entry name" value="Bromodomain"/>
    <property type="match status" value="1"/>
</dbReference>
<evidence type="ECO:0000256" key="1">
    <source>
        <dbReference type="ARBA" id="ARBA00023117"/>
    </source>
</evidence>
<organism evidence="5">
    <name type="scientific">Emiliania huxleyi</name>
    <name type="common">Coccolithophore</name>
    <name type="synonym">Pontosphaera huxleyi</name>
    <dbReference type="NCBI Taxonomy" id="2903"/>
    <lineage>
        <taxon>Eukaryota</taxon>
        <taxon>Haptista</taxon>
        <taxon>Haptophyta</taxon>
        <taxon>Prymnesiophyceae</taxon>
        <taxon>Isochrysidales</taxon>
        <taxon>Noelaerhabdaceae</taxon>
        <taxon>Emiliania</taxon>
    </lineage>
</organism>
<gene>
    <name evidence="5" type="ORF">EHUX00137_LOCUS37007</name>
    <name evidence="6" type="ORF">EHUX00137_LOCUS37011</name>
    <name evidence="7" type="ORF">EHUX00137_LOCUS37013</name>
</gene>
<evidence type="ECO:0000313" key="6">
    <source>
        <dbReference type="EMBL" id="CAE0581872.1"/>
    </source>
</evidence>
<dbReference type="Pfam" id="PF00439">
    <property type="entry name" value="Bromodomain"/>
    <property type="match status" value="1"/>
</dbReference>
<evidence type="ECO:0000313" key="7">
    <source>
        <dbReference type="EMBL" id="CAE0581874.1"/>
    </source>
</evidence>
<feature type="domain" description="Bromo" evidence="4">
    <location>
        <begin position="33"/>
        <end position="115"/>
    </location>
</feature>
<dbReference type="PROSITE" id="PS50014">
    <property type="entry name" value="BROMODOMAIN_2"/>
    <property type="match status" value="1"/>
</dbReference>
<evidence type="ECO:0000313" key="5">
    <source>
        <dbReference type="EMBL" id="CAE0581868.1"/>
    </source>
</evidence>
<dbReference type="EMBL" id="HBIR01047373">
    <property type="protein sequence ID" value="CAE0581874.1"/>
    <property type="molecule type" value="Transcribed_RNA"/>
</dbReference>
<dbReference type="AlphaFoldDB" id="A0A6U8IMH3"/>
<protein>
    <recommendedName>
        <fullName evidence="4">Bromo domain-containing protein</fullName>
    </recommendedName>
</protein>